<dbReference type="EMBL" id="LDWY01000029">
    <property type="protein sequence ID" value="PHY91447.1"/>
    <property type="molecule type" value="Genomic_DNA"/>
</dbReference>
<dbReference type="PIRSF" id="PIRSF002854">
    <property type="entry name" value="MetQ"/>
    <property type="match status" value="1"/>
</dbReference>
<reference evidence="8 11" key="4">
    <citation type="journal article" date="2021" name="Syst. Appl. Microbiol.">
        <title>nCampylobacter vulpis sp. nov. isolated from wild red foxes.</title>
        <authorList>
            <person name="Parisi A."/>
            <person name="Chiara M."/>
            <person name="Caffara M."/>
            <person name="Mion D."/>
            <person name="Miller W.G."/>
            <person name="Caruso M."/>
            <person name="Manzari C."/>
            <person name="Florio D."/>
            <person name="Capozzi L."/>
            <person name="D'Erchia A.M."/>
            <person name="Manzulli V."/>
            <person name="Zanoni R.G."/>
        </authorList>
    </citation>
    <scope>NUCLEOTIDE SEQUENCE [LARGE SCALE GENOMIC DNA]</scope>
    <source>
        <strain evidence="8 11">52/13</strain>
    </source>
</reference>
<reference evidence="9" key="1">
    <citation type="submission" date="2015-06" db="EMBL/GenBank/DDBJ databases">
        <authorList>
            <person name="Hoefler B.C."/>
            <person name="Straight P.D."/>
        </authorList>
    </citation>
    <scope>NUCLEOTIDE SEQUENCE [LARGE SCALE GENOMIC DNA]</scope>
    <source>
        <strain evidence="9">73/13</strain>
    </source>
</reference>
<dbReference type="InterPro" id="IPR004872">
    <property type="entry name" value="Lipoprotein_NlpA"/>
</dbReference>
<name>A0A2G4R4K6_9BACT</name>
<dbReference type="GO" id="GO:0016020">
    <property type="term" value="C:membrane"/>
    <property type="evidence" value="ECO:0007669"/>
    <property type="project" value="UniProtKB-SubCell"/>
</dbReference>
<protein>
    <submittedName>
        <fullName evidence="8">MetQ/NlpA family ABC transporter substrate-binding protein</fullName>
    </submittedName>
    <submittedName>
        <fullName evidence="9">Methionine ABC transporter substrate-binding protein</fullName>
    </submittedName>
</protein>
<dbReference type="Proteomes" id="UP000237472">
    <property type="component" value="Unassembled WGS sequence"/>
</dbReference>
<comment type="subcellular location">
    <subcellularLocation>
        <location evidence="1">Membrane</location>
        <topology evidence="1">Lipid-anchor</topology>
    </subcellularLocation>
</comment>
<evidence type="ECO:0000313" key="8">
    <source>
        <dbReference type="EMBL" id="MBS4240435.1"/>
    </source>
</evidence>
<evidence type="ECO:0000256" key="5">
    <source>
        <dbReference type="ARBA" id="ARBA00023139"/>
    </source>
</evidence>
<keyword evidence="5" id="KW-0564">Palmitate</keyword>
<dbReference type="EMBL" id="VJYU01000003">
    <property type="protein sequence ID" value="MBS4240435.1"/>
    <property type="molecule type" value="Genomic_DNA"/>
</dbReference>
<evidence type="ECO:0000256" key="7">
    <source>
        <dbReference type="SAM" id="SignalP"/>
    </source>
</evidence>
<organism evidence="9 10">
    <name type="scientific">Campylobacter vulpis</name>
    <dbReference type="NCBI Taxonomy" id="1655500"/>
    <lineage>
        <taxon>Bacteria</taxon>
        <taxon>Pseudomonadati</taxon>
        <taxon>Campylobacterota</taxon>
        <taxon>Epsilonproteobacteria</taxon>
        <taxon>Campylobacterales</taxon>
        <taxon>Campylobacteraceae</taxon>
        <taxon>Campylobacter</taxon>
    </lineage>
</organism>
<reference evidence="10" key="2">
    <citation type="submission" date="2015-06" db="EMBL/GenBank/DDBJ databases">
        <authorList>
            <person name="Parisi A."/>
            <person name="Chiara M."/>
            <person name="Florio D."/>
            <person name="Miccolupo A."/>
            <person name="Manzari C."/>
            <person name="Mion D."/>
            <person name="Caruso M."/>
            <person name="D'erchia A.M."/>
            <person name="Zanoni R."/>
        </authorList>
    </citation>
    <scope>NUCLEOTIDE SEQUENCE [LARGE SCALE GENOMIC DNA]</scope>
    <source>
        <strain evidence="10">73/13</strain>
    </source>
</reference>
<dbReference type="AlphaFoldDB" id="A0A2G4R4K6"/>
<dbReference type="OrthoDB" id="9812878at2"/>
<dbReference type="PANTHER" id="PTHR30429">
    <property type="entry name" value="D-METHIONINE-BINDING LIPOPROTEIN METQ"/>
    <property type="match status" value="1"/>
</dbReference>
<dbReference type="Pfam" id="PF03180">
    <property type="entry name" value="Lipoprotein_9"/>
    <property type="match status" value="1"/>
</dbReference>
<keyword evidence="4" id="KW-0472">Membrane</keyword>
<dbReference type="SUPFAM" id="SSF53850">
    <property type="entry name" value="Periplasmic binding protein-like II"/>
    <property type="match status" value="1"/>
</dbReference>
<sequence length="257" mass="28570">MNFKTLLLVSLLGFTLNLNAAEKIVVAATPVPHAEILNQAKEDLKKEGYTLVVKEFTDYVLPNLATDNGEVDANFFQHSPYLEEFNKSKGTKLVKVANIHIEPMAVYSKKYKNFNELKDGARIAVPNDPTNESRALDIIAKTGLVSFNDKALKTPIDITQNPKNIKFIELKAAQLPRALSDVDVAVINSNYALLANLNPVKDSIFIEDKDSPYANILVVKEGKEQDPKIKALIKALQSEKIKKFIEEKYNGAVIPAF</sequence>
<keyword evidence="11" id="KW-1185">Reference proteome</keyword>
<feature type="signal peptide" evidence="7">
    <location>
        <begin position="1"/>
        <end position="20"/>
    </location>
</feature>
<gene>
    <name evidence="9" type="ORF">AA994_02455</name>
    <name evidence="8" type="ORF">CVU5213_01620</name>
</gene>
<evidence type="ECO:0000256" key="3">
    <source>
        <dbReference type="ARBA" id="ARBA00022729"/>
    </source>
</evidence>
<dbReference type="CDD" id="cd13597">
    <property type="entry name" value="PBP2_lipoprotein_Tp32"/>
    <property type="match status" value="1"/>
</dbReference>
<accession>A0A2G4R4K6</accession>
<dbReference type="RefSeq" id="WP_099461178.1">
    <property type="nucleotide sequence ID" value="NZ_LDWY01000029.1"/>
</dbReference>
<dbReference type="Proteomes" id="UP000811399">
    <property type="component" value="Unassembled WGS sequence"/>
</dbReference>
<dbReference type="PANTHER" id="PTHR30429:SF0">
    <property type="entry name" value="METHIONINE-BINDING LIPOPROTEIN METQ"/>
    <property type="match status" value="1"/>
</dbReference>
<evidence type="ECO:0000256" key="6">
    <source>
        <dbReference type="ARBA" id="ARBA00023288"/>
    </source>
</evidence>
<evidence type="ECO:0000313" key="11">
    <source>
        <dbReference type="Proteomes" id="UP000811399"/>
    </source>
</evidence>
<comment type="similarity">
    <text evidence="2">Belongs to the NlpA lipoprotein family.</text>
</comment>
<dbReference type="Gene3D" id="3.40.190.10">
    <property type="entry name" value="Periplasmic binding protein-like II"/>
    <property type="match status" value="2"/>
</dbReference>
<keyword evidence="3 7" id="KW-0732">Signal</keyword>
<evidence type="ECO:0000256" key="1">
    <source>
        <dbReference type="ARBA" id="ARBA00004635"/>
    </source>
</evidence>
<feature type="chain" id="PRO_5013948883" evidence="7">
    <location>
        <begin position="21"/>
        <end position="257"/>
    </location>
</feature>
<evidence type="ECO:0000256" key="2">
    <source>
        <dbReference type="ARBA" id="ARBA00008973"/>
    </source>
</evidence>
<proteinExistence type="inferred from homology"/>
<evidence type="ECO:0000256" key="4">
    <source>
        <dbReference type="ARBA" id="ARBA00023136"/>
    </source>
</evidence>
<reference evidence="8" key="3">
    <citation type="submission" date="2019-07" db="EMBL/GenBank/DDBJ databases">
        <authorList>
            <person name="Miller W.G."/>
        </authorList>
    </citation>
    <scope>NUCLEOTIDE SEQUENCE</scope>
    <source>
        <strain evidence="8">52/13</strain>
    </source>
</reference>
<evidence type="ECO:0000313" key="9">
    <source>
        <dbReference type="EMBL" id="PHY91447.1"/>
    </source>
</evidence>
<keyword evidence="6" id="KW-0449">Lipoprotein</keyword>
<evidence type="ECO:0000313" key="10">
    <source>
        <dbReference type="Proteomes" id="UP000237472"/>
    </source>
</evidence>
<comment type="caution">
    <text evidence="9">The sequence shown here is derived from an EMBL/GenBank/DDBJ whole genome shotgun (WGS) entry which is preliminary data.</text>
</comment>